<dbReference type="SUPFAM" id="SSF48435">
    <property type="entry name" value="Bacterial muramidases"/>
    <property type="match status" value="1"/>
</dbReference>
<accession>A0A3B0RDX4</accession>
<dbReference type="PANTHER" id="PTHR37423">
    <property type="entry name" value="SOLUBLE LYTIC MUREIN TRANSGLYCOSYLASE-RELATED"/>
    <property type="match status" value="1"/>
</dbReference>
<dbReference type="GO" id="GO:0042597">
    <property type="term" value="C:periplasmic space"/>
    <property type="evidence" value="ECO:0007669"/>
    <property type="project" value="InterPro"/>
</dbReference>
<dbReference type="Gene3D" id="1.25.20.10">
    <property type="entry name" value="Bacterial muramidases"/>
    <property type="match status" value="1"/>
</dbReference>
<keyword evidence="3" id="KW-0326">Glycosidase</keyword>
<reference evidence="3" key="1">
    <citation type="submission" date="2018-06" db="EMBL/GenBank/DDBJ databases">
        <authorList>
            <person name="Zhirakovskaya E."/>
        </authorList>
    </citation>
    <scope>NUCLEOTIDE SEQUENCE</scope>
</reference>
<dbReference type="AlphaFoldDB" id="A0A3B0RDX4"/>
<organism evidence="3">
    <name type="scientific">hydrothermal vent metagenome</name>
    <dbReference type="NCBI Taxonomy" id="652676"/>
    <lineage>
        <taxon>unclassified sequences</taxon>
        <taxon>metagenomes</taxon>
        <taxon>ecological metagenomes</taxon>
    </lineage>
</organism>
<dbReference type="InterPro" id="IPR023346">
    <property type="entry name" value="Lysozyme-like_dom_sf"/>
</dbReference>
<dbReference type="CDD" id="cd13401">
    <property type="entry name" value="Slt70-like"/>
    <property type="match status" value="1"/>
</dbReference>
<protein>
    <submittedName>
        <fullName evidence="3">Soluble lytic murein transglycosylase</fullName>
        <ecNumber evidence="3">3.2.1.-</ecNumber>
    </submittedName>
</protein>
<dbReference type="InterPro" id="IPR008939">
    <property type="entry name" value="Lytic_TGlycosylase_superhlx_U"/>
</dbReference>
<keyword evidence="3" id="KW-0378">Hydrolase</keyword>
<dbReference type="Pfam" id="PF01464">
    <property type="entry name" value="SLT"/>
    <property type="match status" value="1"/>
</dbReference>
<evidence type="ECO:0000256" key="1">
    <source>
        <dbReference type="ARBA" id="ARBA00022729"/>
    </source>
</evidence>
<evidence type="ECO:0000313" key="3">
    <source>
        <dbReference type="EMBL" id="VAV90151.1"/>
    </source>
</evidence>
<dbReference type="PANTHER" id="PTHR37423:SF2">
    <property type="entry name" value="MEMBRANE-BOUND LYTIC MUREIN TRANSGLYCOSYLASE C"/>
    <property type="match status" value="1"/>
</dbReference>
<evidence type="ECO:0000259" key="2">
    <source>
        <dbReference type="Pfam" id="PF01464"/>
    </source>
</evidence>
<dbReference type="EMBL" id="UOEC01000073">
    <property type="protein sequence ID" value="VAV90151.1"/>
    <property type="molecule type" value="Genomic_DNA"/>
</dbReference>
<feature type="domain" description="Transglycosylase SLT" evidence="2">
    <location>
        <begin position="519"/>
        <end position="620"/>
    </location>
</feature>
<dbReference type="Gene3D" id="1.10.530.10">
    <property type="match status" value="1"/>
</dbReference>
<gene>
    <name evidence="3" type="ORF">MNBD_ALPHA08-353</name>
</gene>
<sequence>MKTTNRRLISLFTIAVVFSVFAGAFYTAPALAGKDDRQINSRDVNIRAVNNALLKKYDAAFSQGRQSNNALTIKTVEWIYLRREPKKAGYTRLMSFIYANPTWPRVRNLKTSAERILLLEGAPSQALAQHFQRNRPSSAAGFVALARLELSRGNKKAAKKALLRAWYNPKLGKDVKSLITQQFRGLLSKKNNERRLWILIHAQETKEAVATAALISAAHVKAAKAAQALIRKRKNALALLKKVPGSLRGKLALKYALARYYRKAKKPVSALNVLAGVSTKLSGTYDQKAWWTERRVIVRELADPANAKYWPKIYQQATRSGFTRGKNFEESQFLAGWIALRKLGNAKTAVRHFTRLASSTKSRTEQSRGDYWAARAYLVLGNKAQADIHFRRAARTPTLFYALLAREALGQGRTPIVLDTGTHDAATKKQIARLELVRAVKLLRRAGGDKEIGSFIWPIAKQLKSKSQASAAASLMGESGGPHLALRMAKAASFYRLDIDNWGYPVRAMPKIKRIGKPVETAIILGISRQESEFNSTARSWVGARGLMQLMPATAKQVAKKYNLRHSTAKLTTQPAYNAMLGTALLGDLIDQFNGSYILTFVGYNAGPGRSRQWVKKFGDPRGGQVDPVDWIESIPFTETRKYVQKVMQNVHVYRSQLNPRAMTGMTTDLVRGTVPSVSATGVKKANAKCGRRKSIMALIQDC</sequence>
<dbReference type="GO" id="GO:0004553">
    <property type="term" value="F:hydrolase activity, hydrolyzing O-glycosyl compounds"/>
    <property type="evidence" value="ECO:0007669"/>
    <property type="project" value="InterPro"/>
</dbReference>
<name>A0A3B0RDX4_9ZZZZ</name>
<dbReference type="InterPro" id="IPR008258">
    <property type="entry name" value="Transglycosylase_SLT_dom_1"/>
</dbReference>
<keyword evidence="1" id="KW-0732">Signal</keyword>
<proteinExistence type="predicted"/>
<dbReference type="SUPFAM" id="SSF53955">
    <property type="entry name" value="Lysozyme-like"/>
    <property type="match status" value="1"/>
</dbReference>
<dbReference type="EC" id="3.2.1.-" evidence="3"/>